<dbReference type="STRING" id="1348662.CARG_04280"/>
<dbReference type="PATRIC" id="fig|1348662.3.peg.840"/>
<dbReference type="GO" id="GO:0016020">
    <property type="term" value="C:membrane"/>
    <property type="evidence" value="ECO:0007669"/>
    <property type="project" value="UniProtKB-SubCell"/>
</dbReference>
<evidence type="ECO:0000256" key="1">
    <source>
        <dbReference type="ARBA" id="ARBA00004141"/>
    </source>
</evidence>
<sequence length="171" mass="18344">MLRKIARPMVASAYIADGVSTVKNAQQEVDTTATLIQRVRKMLPRQYRLAVPNNPVVLTQGIGAARIVAALALALGKAPRTSAAVLAAIEVPSLVGRNAFWEAQDPEVKRLRRSGFISDVALLGGLLIASADTAGKPGLKWRANKLVEDVTDDALRATKKARKATMNVIEH</sequence>
<comment type="subcellular location">
    <subcellularLocation>
        <location evidence="1">Membrane</location>
        <topology evidence="1">Multi-pass membrane protein</topology>
    </subcellularLocation>
</comment>
<dbReference type="AlphaFoldDB" id="U3GUH6"/>
<gene>
    <name evidence="5" type="ORF">CARG_04280</name>
</gene>
<name>U3GUH6_9CORY</name>
<keyword evidence="2" id="KW-0812">Transmembrane</keyword>
<dbReference type="Proteomes" id="UP000016943">
    <property type="component" value="Chromosome"/>
</dbReference>
<dbReference type="InterPro" id="IPR032808">
    <property type="entry name" value="DoxX"/>
</dbReference>
<evidence type="ECO:0000313" key="6">
    <source>
        <dbReference type="Proteomes" id="UP000016943"/>
    </source>
</evidence>
<evidence type="ECO:0008006" key="7">
    <source>
        <dbReference type="Google" id="ProtNLM"/>
    </source>
</evidence>
<dbReference type="KEGG" id="caz:CARG_04280"/>
<dbReference type="Pfam" id="PF07681">
    <property type="entry name" value="DoxX"/>
    <property type="match status" value="1"/>
</dbReference>
<dbReference type="OrthoDB" id="329282at2"/>
<organism evidence="5 6">
    <name type="scientific">Corynebacterium argentoratense DSM 44202</name>
    <dbReference type="NCBI Taxonomy" id="1348662"/>
    <lineage>
        <taxon>Bacteria</taxon>
        <taxon>Bacillati</taxon>
        <taxon>Actinomycetota</taxon>
        <taxon>Actinomycetes</taxon>
        <taxon>Mycobacteriales</taxon>
        <taxon>Corynebacteriaceae</taxon>
        <taxon>Corynebacterium</taxon>
    </lineage>
</organism>
<reference evidence="5 6" key="1">
    <citation type="journal article" date="2013" name="Genome Announc.">
        <title>Whole-Genome Sequence of the Clinical Strain Corynebacterium argentoratense DSM 44202, Isolated from a Human Throat Specimen.</title>
        <authorList>
            <person name="Bomholt C."/>
            <person name="Glaub A."/>
            <person name="Gravermann K."/>
            <person name="Albersmeier A."/>
            <person name="Brinkrolf K."/>
            <person name="Ruckert C."/>
            <person name="Tauch A."/>
        </authorList>
    </citation>
    <scope>NUCLEOTIDE SEQUENCE [LARGE SCALE GENOMIC DNA]</scope>
    <source>
        <strain evidence="5">DSM 44202</strain>
    </source>
</reference>
<accession>U3GUH6</accession>
<dbReference type="HOGENOM" id="CLU_058421_1_2_11"/>
<protein>
    <recommendedName>
        <fullName evidence="7">DoxX family protein</fullName>
    </recommendedName>
</protein>
<dbReference type="GeneID" id="78249654"/>
<keyword evidence="4" id="KW-0472">Membrane</keyword>
<proteinExistence type="predicted"/>
<dbReference type="RefSeq" id="WP_020976152.1">
    <property type="nucleotide sequence ID" value="NC_022198.1"/>
</dbReference>
<dbReference type="eggNOG" id="COG2259">
    <property type="taxonomic scope" value="Bacteria"/>
</dbReference>
<keyword evidence="3" id="KW-1133">Transmembrane helix</keyword>
<evidence type="ECO:0000256" key="4">
    <source>
        <dbReference type="ARBA" id="ARBA00023136"/>
    </source>
</evidence>
<evidence type="ECO:0000313" key="5">
    <source>
        <dbReference type="EMBL" id="AGU14999.1"/>
    </source>
</evidence>
<evidence type="ECO:0000256" key="2">
    <source>
        <dbReference type="ARBA" id="ARBA00022692"/>
    </source>
</evidence>
<dbReference type="EMBL" id="CP006365">
    <property type="protein sequence ID" value="AGU14999.1"/>
    <property type="molecule type" value="Genomic_DNA"/>
</dbReference>
<evidence type="ECO:0000256" key="3">
    <source>
        <dbReference type="ARBA" id="ARBA00022989"/>
    </source>
</evidence>
<keyword evidence="6" id="KW-1185">Reference proteome</keyword>